<protein>
    <submittedName>
        <fullName evidence="1">2-dehydro-3-deoxygalactonokinase</fullName>
    </submittedName>
</protein>
<dbReference type="InterPro" id="IPR042258">
    <property type="entry name" value="DGOK_N"/>
</dbReference>
<dbReference type="CDD" id="cd24012">
    <property type="entry name" value="ASKHA_NBD_KDGal-kinase"/>
    <property type="match status" value="1"/>
</dbReference>
<sequence>MPPDATAPPVLVGLDWGTSSLRAWLFDANGYVLEEKALHHGILHLPEGGFETVLAEICTSWPGLPLIACGMVGSANGLRNVAYLSCPGSVSKLAEGLEVHPTKYGPIRIVPGFMERGAMPDVMRGEETQIAGVLALRPALAQNATIVLPGTHSKWAVVRDGWLERFRTFMTGELYAVLSQHSILGRLSSSETPDPALRADAFRRGVISARTETPLSGRLFSTRALVLTGDLTAGCAPDYLSGLLIGDEIQAGMRPESEPDMARVPVIAGEDALCARYRDAFCHLGYPEPELIGNTAPAGLFLIARKARLLTPEPSDGSFEEGQVA</sequence>
<dbReference type="InterPro" id="IPR007729">
    <property type="entry name" value="DGOK"/>
</dbReference>
<dbReference type="Gene3D" id="3.30.420.300">
    <property type="entry name" value="2-keto-3-deoxy-galactonokinase, substrate binding domain"/>
    <property type="match status" value="1"/>
</dbReference>
<dbReference type="Gene3D" id="3.30.420.310">
    <property type="entry name" value="2-keto-3-deoxy-galactonokinase, C-terminal domain"/>
    <property type="match status" value="1"/>
</dbReference>
<name>A0ABX0K8W3_9PROT</name>
<gene>
    <name evidence="1" type="ORF">GOB84_00145</name>
</gene>
<dbReference type="InterPro" id="IPR043129">
    <property type="entry name" value="ATPase_NBD"/>
</dbReference>
<keyword evidence="2" id="KW-1185">Reference proteome</keyword>
<dbReference type="Pfam" id="PF05035">
    <property type="entry name" value="DGOK"/>
    <property type="match status" value="1"/>
</dbReference>
<evidence type="ECO:0000313" key="1">
    <source>
        <dbReference type="EMBL" id="NHO30990.1"/>
    </source>
</evidence>
<comment type="caution">
    <text evidence="1">The sequence shown here is derived from an EMBL/GenBank/DDBJ whole genome shotgun (WGS) entry which is preliminary data.</text>
</comment>
<dbReference type="EMBL" id="WOSW01000001">
    <property type="protein sequence ID" value="NHO30990.1"/>
    <property type="molecule type" value="Genomic_DNA"/>
</dbReference>
<proteinExistence type="predicted"/>
<dbReference type="Proteomes" id="UP000615326">
    <property type="component" value="Unassembled WGS sequence"/>
</dbReference>
<dbReference type="SUPFAM" id="SSF53067">
    <property type="entry name" value="Actin-like ATPase domain"/>
    <property type="match status" value="1"/>
</dbReference>
<dbReference type="InterPro" id="IPR042257">
    <property type="entry name" value="DGOK_C"/>
</dbReference>
<dbReference type="RefSeq" id="WP_173575600.1">
    <property type="nucleotide sequence ID" value="NZ_WOSW01000001.1"/>
</dbReference>
<organism evidence="1 2">
    <name type="scientific">Acetobacter fallax</name>
    <dbReference type="NCBI Taxonomy" id="1737473"/>
    <lineage>
        <taxon>Bacteria</taxon>
        <taxon>Pseudomonadati</taxon>
        <taxon>Pseudomonadota</taxon>
        <taxon>Alphaproteobacteria</taxon>
        <taxon>Acetobacterales</taxon>
        <taxon>Acetobacteraceae</taxon>
        <taxon>Acetobacter</taxon>
    </lineage>
</organism>
<reference evidence="1 2" key="1">
    <citation type="journal article" date="2020" name="Int. J. Syst. Evol. Microbiol.">
        <title>Novel acetic acid bacteria from cider fermentations: Acetobacter conturbans sp. nov. and Acetobacter fallax sp. nov.</title>
        <authorList>
            <person name="Sombolestani A.S."/>
            <person name="Cleenwerck I."/>
            <person name="Cnockaert M."/>
            <person name="Borremans W."/>
            <person name="Wieme A.D."/>
            <person name="De Vuyst L."/>
            <person name="Vandamme P."/>
        </authorList>
    </citation>
    <scope>NUCLEOTIDE SEQUENCE [LARGE SCALE GENOMIC DNA]</scope>
    <source>
        <strain evidence="1 2">LMG 1637</strain>
    </source>
</reference>
<accession>A0ABX0K8W3</accession>
<evidence type="ECO:0000313" key="2">
    <source>
        <dbReference type="Proteomes" id="UP000615326"/>
    </source>
</evidence>